<evidence type="ECO:0000259" key="6">
    <source>
        <dbReference type="Pfam" id="PF01011"/>
    </source>
</evidence>
<dbReference type="InterPro" id="IPR002372">
    <property type="entry name" value="PQQ_rpt_dom"/>
</dbReference>
<reference evidence="7 8" key="1">
    <citation type="submission" date="2019-04" db="EMBL/GenBank/DDBJ databases">
        <title>Taxonomy of novel Haliea sp. from mangrove soil of West Coast of India.</title>
        <authorList>
            <person name="Verma A."/>
            <person name="Kumar P."/>
            <person name="Krishnamurthi S."/>
        </authorList>
    </citation>
    <scope>NUCLEOTIDE SEQUENCE [LARGE SCALE GENOMIC DNA]</scope>
    <source>
        <strain evidence="7 8">SAOS-164</strain>
    </source>
</reference>
<dbReference type="PANTHER" id="PTHR32303:SF4">
    <property type="entry name" value="QUINOPROTEIN GLUCOSE DEHYDROGENASE"/>
    <property type="match status" value="1"/>
</dbReference>
<evidence type="ECO:0000256" key="2">
    <source>
        <dbReference type="ARBA" id="ARBA00008156"/>
    </source>
</evidence>
<dbReference type="GO" id="GO:0008876">
    <property type="term" value="F:quinoprotein glucose dehydrogenase activity"/>
    <property type="evidence" value="ECO:0007669"/>
    <property type="project" value="TreeGrafter"/>
</dbReference>
<feature type="transmembrane region" description="Helical" evidence="5">
    <location>
        <begin position="83"/>
        <end position="102"/>
    </location>
</feature>
<proteinExistence type="inferred from homology"/>
<evidence type="ECO:0000256" key="1">
    <source>
        <dbReference type="ARBA" id="ARBA00001931"/>
    </source>
</evidence>
<feature type="transmembrane region" description="Helical" evidence="5">
    <location>
        <begin position="12"/>
        <end position="31"/>
    </location>
</feature>
<protein>
    <submittedName>
        <fullName evidence="7">Membrane-bound PQQ-dependent dehydrogenase, glucose/quinate/shikimate family</fullName>
        <ecNumber evidence="7">1.1.-.-</ecNumber>
    </submittedName>
</protein>
<evidence type="ECO:0000313" key="7">
    <source>
        <dbReference type="EMBL" id="TGD71307.1"/>
    </source>
</evidence>
<sequence>MYYSSGISRQLLGILLALLGAAFAWGGWQLLQLDGSAYYVATGVALLFTALCLFVMPALGAWLFGAIVWATLGWSLWEVGMDGWALVPRLTLLAVLALVFLLPGTLRTAGAGAASWAALSGLASLVVVGGAFALADWQGEELPSATVQPAPAADAGEWRVWGRNAAGDRFSPLQQIDNSNVHQLELAWRYDSDVPPLASFGAHSFEPTPLAANGYLYLCVDRNVVVALDPETGKERWRHDPDINLDGVFVTTCRGVSYYEAPPGTSKCPRRLIYGTADGRLLAVNADDGSACTSFGDNGAADMRLGMGRIPPGALSVTSPPAIVNGVAVVGQFVNDYLSFFDAPAGVIRGYDALSGELRWAWDAGYPVPRGLPEEGDSYTLDTPNAWSVFSADPERGLVFIPTGNSPPDYYGVERSAAALKYSSSIVALDAATGAVRWSFQTVHHDLWDYDVASQPVAVDIYQDGQPLPALIVPTKRGETFLLDRRDGTPIDPVVEKPVPQGGLPGEPISPTQPYTTGFPSLAGEHLTETDMWGMTALDQLWCRVRFRQLRYEGDFNPPSTDTTLNYPGAAGGSNWGSVSVDLDRGIMVASSLHMAETGQMITHEEAAALDLAGSKDTLLYPQERVPYAFKRKVFLSPLGAPCQRPPYGRISAFAIGSRELLWSKPLGTAEHSGPWGIETRLPITMGVPNAGGAITTGGGLVFIGAAQDRRLRALDIGNGRELWSARLPAVGAATPMTYTAPSGRQFVVIAAGGHPGIPGPSAAAVLAYALPR</sequence>
<keyword evidence="3 7" id="KW-0560">Oxidoreductase</keyword>
<dbReference type="RefSeq" id="WP_135446200.1">
    <property type="nucleotide sequence ID" value="NZ_SRLE01000014.1"/>
</dbReference>
<keyword evidence="5" id="KW-0472">Membrane</keyword>
<evidence type="ECO:0000256" key="5">
    <source>
        <dbReference type="SAM" id="Phobius"/>
    </source>
</evidence>
<keyword evidence="5" id="KW-1133">Transmembrane helix</keyword>
<name>A0A4Z0LVU2_9GAMM</name>
<dbReference type="Pfam" id="PF01011">
    <property type="entry name" value="PQQ"/>
    <property type="match status" value="1"/>
</dbReference>
<dbReference type="AlphaFoldDB" id="A0A4Z0LVU2"/>
<dbReference type="NCBIfam" id="TIGR03074">
    <property type="entry name" value="PQQ_membr_DH"/>
    <property type="match status" value="1"/>
</dbReference>
<dbReference type="SUPFAM" id="SSF50998">
    <property type="entry name" value="Quinoprotein alcohol dehydrogenase-like"/>
    <property type="match status" value="1"/>
</dbReference>
<dbReference type="PANTHER" id="PTHR32303">
    <property type="entry name" value="QUINOPROTEIN ALCOHOL DEHYDROGENASE (CYTOCHROME C)"/>
    <property type="match status" value="1"/>
</dbReference>
<dbReference type="CDD" id="cd10280">
    <property type="entry name" value="PQQ_mGDH"/>
    <property type="match status" value="1"/>
</dbReference>
<dbReference type="InterPro" id="IPR017511">
    <property type="entry name" value="PQQ_mDH"/>
</dbReference>
<keyword evidence="8" id="KW-1185">Reference proteome</keyword>
<dbReference type="GO" id="GO:0016020">
    <property type="term" value="C:membrane"/>
    <property type="evidence" value="ECO:0007669"/>
    <property type="project" value="InterPro"/>
</dbReference>
<evidence type="ECO:0000313" key="8">
    <source>
        <dbReference type="Proteomes" id="UP000298050"/>
    </source>
</evidence>
<accession>A0A4Z0LVU2</accession>
<dbReference type="InterPro" id="IPR011047">
    <property type="entry name" value="Quinoprotein_ADH-like_sf"/>
</dbReference>
<comment type="cofactor">
    <cofactor evidence="1">
        <name>pyrroloquinoline quinone</name>
        <dbReference type="ChEBI" id="CHEBI:58442"/>
    </cofactor>
</comment>
<evidence type="ECO:0000256" key="3">
    <source>
        <dbReference type="ARBA" id="ARBA00023002"/>
    </source>
</evidence>
<organism evidence="7 8">
    <name type="scientific">Mangrovimicrobium sediminis</name>
    <dbReference type="NCBI Taxonomy" id="2562682"/>
    <lineage>
        <taxon>Bacteria</taxon>
        <taxon>Pseudomonadati</taxon>
        <taxon>Pseudomonadota</taxon>
        <taxon>Gammaproteobacteria</taxon>
        <taxon>Cellvibrionales</taxon>
        <taxon>Halieaceae</taxon>
        <taxon>Mangrovimicrobium</taxon>
    </lineage>
</organism>
<dbReference type="SMART" id="SM00564">
    <property type="entry name" value="PQQ"/>
    <property type="match status" value="5"/>
</dbReference>
<dbReference type="InterPro" id="IPR018391">
    <property type="entry name" value="PQQ_b-propeller_rpt"/>
</dbReference>
<feature type="transmembrane region" description="Helical" evidence="5">
    <location>
        <begin position="114"/>
        <end position="135"/>
    </location>
</feature>
<dbReference type="OrthoDB" id="9794322at2"/>
<feature type="transmembrane region" description="Helical" evidence="5">
    <location>
        <begin position="37"/>
        <end position="56"/>
    </location>
</feature>
<keyword evidence="5" id="KW-0812">Transmembrane</keyword>
<dbReference type="GO" id="GO:0048038">
    <property type="term" value="F:quinone binding"/>
    <property type="evidence" value="ECO:0007669"/>
    <property type="project" value="InterPro"/>
</dbReference>
<feature type="region of interest" description="Disordered" evidence="4">
    <location>
        <begin position="484"/>
        <end position="507"/>
    </location>
</feature>
<dbReference type="Proteomes" id="UP000298050">
    <property type="component" value="Unassembled WGS sequence"/>
</dbReference>
<gene>
    <name evidence="7" type="ORF">E4634_18720</name>
</gene>
<feature type="domain" description="Pyrrolo-quinoline quinone repeat" evidence="6">
    <location>
        <begin position="158"/>
        <end position="748"/>
    </location>
</feature>
<comment type="caution">
    <text evidence="7">The sequence shown here is derived from an EMBL/GenBank/DDBJ whole genome shotgun (WGS) entry which is preliminary data.</text>
</comment>
<dbReference type="EC" id="1.1.-.-" evidence="7"/>
<dbReference type="Gene3D" id="2.140.10.10">
    <property type="entry name" value="Quinoprotein alcohol dehydrogenase-like superfamily"/>
    <property type="match status" value="2"/>
</dbReference>
<evidence type="ECO:0000256" key="4">
    <source>
        <dbReference type="SAM" id="MobiDB-lite"/>
    </source>
</evidence>
<dbReference type="EMBL" id="SRLE01000014">
    <property type="protein sequence ID" value="TGD71307.1"/>
    <property type="molecule type" value="Genomic_DNA"/>
</dbReference>
<comment type="similarity">
    <text evidence="2">Belongs to the bacterial PQQ dehydrogenase family.</text>
</comment>